<dbReference type="GO" id="GO:0005829">
    <property type="term" value="C:cytosol"/>
    <property type="evidence" value="ECO:0007669"/>
    <property type="project" value="TreeGrafter"/>
</dbReference>
<dbReference type="GO" id="GO:0030139">
    <property type="term" value="C:endocytic vesicle"/>
    <property type="evidence" value="ECO:0007669"/>
    <property type="project" value="TreeGrafter"/>
</dbReference>
<dbReference type="OMA" id="NINXITR"/>
<dbReference type="InterPro" id="IPR037191">
    <property type="entry name" value="VPS9_dom_sf"/>
</dbReference>
<sequence length="750" mass="84257">MHSIRKPRIEQKDLKCLKCHEFYGNAQWDMLCSKCARDQKNFTTSSASKTVDRDLLREQQKTVDKFGTYPRSVGRQISGELSGASGGGGKRRNILDFIKKANSPTSHPASSSSSNNRQIRDRKGFVDENKSPRHPPGITSQHQQPKRRVLERHEVEYLEGLRALKIAENAKKEIKYFFQMLDDIIKKKYSTYNIDEISENIQNGYQKFSEYLDTTPNFADLSPELKEQIIDFFEKSIMTKYYKYLFSPHFTKDEERDVAVQRRIRQLAWISSKHLVCSIDEVNAEVRDLVYGAITELVSMDSFHTPQEKLERIVQCSRNIFKLLKHTVGGPASADEFLPALIFVVLKANPVRLHSNIQYITRFSNASRLESGESGYYFTNLNCAINFIENLDHKSLSMPEQKFRDLMTGKKQYNTAWESALLACESLHLMKENMQKMAELKQKNDGLQNAIANVQQDIQNFSADTANRVAKVLESTPLVIQPIKTPPRIIDQLKKRQMEPKPEMGAGHFQTNLACMVNDVTLTPPDIKKPIVGSSQDETDSESKEKQNEQSKGLEALANSLSQTLSAPIPDTTDTISPIKKSSSQLFDDAETPDDKARLDFIRGIRNINYDIDFSDGSAENSTIDDLGIVNFEQQQKPNTLLGITDSSSMDILSTHSLDLDQIGVKTLMDDSPGAIGLESPIKPIVSMPSLTNTTTTKTSSSQVHASSISSGMVDYKSGFSLLNNIPTISCSTGNKCDVLNNSNNNEKKG</sequence>
<dbReference type="SMART" id="SM00167">
    <property type="entry name" value="VPS9"/>
    <property type="match status" value="1"/>
</dbReference>
<feature type="region of interest" description="Disordered" evidence="2">
    <location>
        <begin position="526"/>
        <end position="552"/>
    </location>
</feature>
<proteinExistence type="predicted"/>
<reference evidence="5" key="2">
    <citation type="submission" date="2018-07" db="EMBL/GenBank/DDBJ databases">
        <authorList>
            <person name="Quirk P.G."/>
            <person name="Krulwich T.A."/>
        </authorList>
    </citation>
    <scope>NUCLEOTIDE SEQUENCE</scope>
</reference>
<name>A0A336K2I2_CULSO</name>
<dbReference type="GO" id="GO:0016192">
    <property type="term" value="P:vesicle-mediated transport"/>
    <property type="evidence" value="ECO:0007669"/>
    <property type="project" value="InterPro"/>
</dbReference>
<dbReference type="VEuPathDB" id="VectorBase:CSON015042"/>
<evidence type="ECO:0000259" key="3">
    <source>
        <dbReference type="PROSITE" id="PS51205"/>
    </source>
</evidence>
<dbReference type="SUPFAM" id="SSF109993">
    <property type="entry name" value="VPS9 domain"/>
    <property type="match status" value="1"/>
</dbReference>
<dbReference type="Gene3D" id="1.20.1050.80">
    <property type="entry name" value="VPS9 domain"/>
    <property type="match status" value="1"/>
</dbReference>
<feature type="compositionally biased region" description="Polar residues" evidence="2">
    <location>
        <begin position="565"/>
        <end position="586"/>
    </location>
</feature>
<dbReference type="InterPro" id="IPR041545">
    <property type="entry name" value="DUF5601"/>
</dbReference>
<feature type="region of interest" description="Disordered" evidence="2">
    <location>
        <begin position="565"/>
        <end position="592"/>
    </location>
</feature>
<dbReference type="InterPro" id="IPR045046">
    <property type="entry name" value="Vps9-like"/>
</dbReference>
<feature type="region of interest" description="Disordered" evidence="2">
    <location>
        <begin position="126"/>
        <end position="149"/>
    </location>
</feature>
<dbReference type="GO" id="GO:0031267">
    <property type="term" value="F:small GTPase binding"/>
    <property type="evidence" value="ECO:0007669"/>
    <property type="project" value="TreeGrafter"/>
</dbReference>
<dbReference type="Pfam" id="PF02204">
    <property type="entry name" value="VPS9"/>
    <property type="match status" value="1"/>
</dbReference>
<feature type="region of interest" description="Disordered" evidence="2">
    <location>
        <begin position="101"/>
        <end position="120"/>
    </location>
</feature>
<feature type="coiled-coil region" evidence="1">
    <location>
        <begin position="430"/>
        <end position="464"/>
    </location>
</feature>
<evidence type="ECO:0000313" key="5">
    <source>
        <dbReference type="EMBL" id="SSX19566.1"/>
    </source>
</evidence>
<dbReference type="EMBL" id="UFQS01000091">
    <property type="protein sequence ID" value="SSW99184.1"/>
    <property type="molecule type" value="Genomic_DNA"/>
</dbReference>
<evidence type="ECO:0000256" key="2">
    <source>
        <dbReference type="SAM" id="MobiDB-lite"/>
    </source>
</evidence>
<dbReference type="EMBL" id="UFQT01000091">
    <property type="protein sequence ID" value="SSX19566.1"/>
    <property type="molecule type" value="Genomic_DNA"/>
</dbReference>
<feature type="compositionally biased region" description="Low complexity" evidence="2">
    <location>
        <begin position="101"/>
        <end position="116"/>
    </location>
</feature>
<dbReference type="AlphaFoldDB" id="A0A336K2I2"/>
<dbReference type="PROSITE" id="PS51205">
    <property type="entry name" value="VPS9"/>
    <property type="match status" value="1"/>
</dbReference>
<reference evidence="4" key="1">
    <citation type="submission" date="2018-04" db="EMBL/GenBank/DDBJ databases">
        <authorList>
            <person name="Go L.Y."/>
            <person name="Mitchell J.A."/>
        </authorList>
    </citation>
    <scope>NUCLEOTIDE SEQUENCE</scope>
    <source>
        <tissue evidence="4">Whole organism</tissue>
    </source>
</reference>
<dbReference type="Gene3D" id="1.10.246.120">
    <property type="match status" value="1"/>
</dbReference>
<dbReference type="InterPro" id="IPR003123">
    <property type="entry name" value="VPS9"/>
</dbReference>
<evidence type="ECO:0000256" key="1">
    <source>
        <dbReference type="SAM" id="Coils"/>
    </source>
</evidence>
<dbReference type="PANTHER" id="PTHR23101:SF122">
    <property type="entry name" value="RABAPTIN-5-ASSOCIATED EXCHANGE FACTOR FOR RAB5"/>
    <property type="match status" value="1"/>
</dbReference>
<dbReference type="Pfam" id="PF18151">
    <property type="entry name" value="DUF5601"/>
    <property type="match status" value="1"/>
</dbReference>
<dbReference type="PANTHER" id="PTHR23101">
    <property type="entry name" value="RAB GDP/GTP EXCHANGE FACTOR"/>
    <property type="match status" value="1"/>
</dbReference>
<organism evidence="4">
    <name type="scientific">Culicoides sonorensis</name>
    <name type="common">Biting midge</name>
    <dbReference type="NCBI Taxonomy" id="179676"/>
    <lineage>
        <taxon>Eukaryota</taxon>
        <taxon>Metazoa</taxon>
        <taxon>Ecdysozoa</taxon>
        <taxon>Arthropoda</taxon>
        <taxon>Hexapoda</taxon>
        <taxon>Insecta</taxon>
        <taxon>Pterygota</taxon>
        <taxon>Neoptera</taxon>
        <taxon>Endopterygota</taxon>
        <taxon>Diptera</taxon>
        <taxon>Nematocera</taxon>
        <taxon>Chironomoidea</taxon>
        <taxon>Ceratopogonidae</taxon>
        <taxon>Ceratopogoninae</taxon>
        <taxon>Culicoides</taxon>
        <taxon>Monoculicoides</taxon>
    </lineage>
</organism>
<evidence type="ECO:0000313" key="4">
    <source>
        <dbReference type="EMBL" id="SSW99184.1"/>
    </source>
</evidence>
<dbReference type="GO" id="GO:0005085">
    <property type="term" value="F:guanyl-nucleotide exchange factor activity"/>
    <property type="evidence" value="ECO:0007669"/>
    <property type="project" value="InterPro"/>
</dbReference>
<keyword evidence="1" id="KW-0175">Coiled coil</keyword>
<gene>
    <name evidence="4" type="primary">CSON015042</name>
</gene>
<feature type="domain" description="VPS9" evidence="3">
    <location>
        <begin position="254"/>
        <end position="397"/>
    </location>
</feature>
<accession>A0A336K2I2</accession>
<protein>
    <submittedName>
        <fullName evidence="4">CSON015042 protein</fullName>
    </submittedName>
</protein>